<evidence type="ECO:0000313" key="4">
    <source>
        <dbReference type="Proteomes" id="UP001054857"/>
    </source>
</evidence>
<accession>A0AAD3DPM0</accession>
<keyword evidence="2" id="KW-1133">Transmembrane helix</keyword>
<feature type="compositionally biased region" description="Low complexity" evidence="1">
    <location>
        <begin position="65"/>
        <end position="117"/>
    </location>
</feature>
<sequence>MASHCAVGLSSGCLAGPSEVASTRRVASRIHQLLAPKLLHPHPHALAQPSRPGLPLSHPRAANNSSSSTLQTSAASTTTQPPTSPSPTTTSSSNPSSSSSSPSPSSEPAAPSTHTPSRLTTWQYSKLADPGFAPWFLGLAFLPFLLLLVPLLSSPPMPPVAAP</sequence>
<evidence type="ECO:0000313" key="3">
    <source>
        <dbReference type="EMBL" id="GFR44919.1"/>
    </source>
</evidence>
<comment type="caution">
    <text evidence="3">The sequence shown here is derived from an EMBL/GenBank/DDBJ whole genome shotgun (WGS) entry which is preliminary data.</text>
</comment>
<dbReference type="EMBL" id="BMAR01000008">
    <property type="protein sequence ID" value="GFR44919.1"/>
    <property type="molecule type" value="Genomic_DNA"/>
</dbReference>
<keyword evidence="2" id="KW-0812">Transmembrane</keyword>
<dbReference type="Proteomes" id="UP001054857">
    <property type="component" value="Unassembled WGS sequence"/>
</dbReference>
<reference evidence="3 4" key="1">
    <citation type="journal article" date="2021" name="Sci. Rep.">
        <title>Genome sequencing of the multicellular alga Astrephomene provides insights into convergent evolution of germ-soma differentiation.</title>
        <authorList>
            <person name="Yamashita S."/>
            <person name="Yamamoto K."/>
            <person name="Matsuzaki R."/>
            <person name="Suzuki S."/>
            <person name="Yamaguchi H."/>
            <person name="Hirooka S."/>
            <person name="Minakuchi Y."/>
            <person name="Miyagishima S."/>
            <person name="Kawachi M."/>
            <person name="Toyoda A."/>
            <person name="Nozaki H."/>
        </authorList>
    </citation>
    <scope>NUCLEOTIDE SEQUENCE [LARGE SCALE GENOMIC DNA]</scope>
    <source>
        <strain evidence="3 4">NIES-4017</strain>
    </source>
</reference>
<evidence type="ECO:0000256" key="1">
    <source>
        <dbReference type="SAM" id="MobiDB-lite"/>
    </source>
</evidence>
<evidence type="ECO:0000256" key="2">
    <source>
        <dbReference type="SAM" id="Phobius"/>
    </source>
</evidence>
<name>A0AAD3DPM0_9CHLO</name>
<keyword evidence="4" id="KW-1185">Reference proteome</keyword>
<keyword evidence="2" id="KW-0472">Membrane</keyword>
<gene>
    <name evidence="3" type="ORF">Agub_g6004</name>
</gene>
<feature type="region of interest" description="Disordered" evidence="1">
    <location>
        <begin position="42"/>
        <end position="117"/>
    </location>
</feature>
<organism evidence="3 4">
    <name type="scientific">Astrephomene gubernaculifera</name>
    <dbReference type="NCBI Taxonomy" id="47775"/>
    <lineage>
        <taxon>Eukaryota</taxon>
        <taxon>Viridiplantae</taxon>
        <taxon>Chlorophyta</taxon>
        <taxon>core chlorophytes</taxon>
        <taxon>Chlorophyceae</taxon>
        <taxon>CS clade</taxon>
        <taxon>Chlamydomonadales</taxon>
        <taxon>Astrephomenaceae</taxon>
        <taxon>Astrephomene</taxon>
    </lineage>
</organism>
<protein>
    <submittedName>
        <fullName evidence="3">Uncharacterized protein</fullName>
    </submittedName>
</protein>
<feature type="transmembrane region" description="Helical" evidence="2">
    <location>
        <begin position="132"/>
        <end position="153"/>
    </location>
</feature>
<proteinExistence type="predicted"/>
<dbReference type="AlphaFoldDB" id="A0AAD3DPM0"/>